<dbReference type="PANTHER" id="PTHR38123:SF1">
    <property type="entry name" value="HYDROPHOBIC SURFACE BINDING PROTEIN"/>
    <property type="match status" value="1"/>
</dbReference>
<reference evidence="2" key="1">
    <citation type="submission" date="2022-07" db="EMBL/GenBank/DDBJ databases">
        <title>The genome of Lyophyllum shimeji provides insight into the initial evolution of ectomycorrhizal fungal genome.</title>
        <authorList>
            <person name="Kobayashi Y."/>
            <person name="Shibata T."/>
            <person name="Hirakawa H."/>
            <person name="Shigenobu S."/>
            <person name="Nishiyama T."/>
            <person name="Yamada A."/>
            <person name="Hasebe M."/>
            <person name="Kawaguchi M."/>
        </authorList>
    </citation>
    <scope>NUCLEOTIDE SEQUENCE</scope>
    <source>
        <strain evidence="2">AT787</strain>
    </source>
</reference>
<evidence type="ECO:0000313" key="3">
    <source>
        <dbReference type="Proteomes" id="UP001063166"/>
    </source>
</evidence>
<gene>
    <name evidence="2" type="ORF">LshimejAT787_0600640</name>
</gene>
<dbReference type="AlphaFoldDB" id="A0A9P3PM70"/>
<evidence type="ECO:0000256" key="1">
    <source>
        <dbReference type="SAM" id="SignalP"/>
    </source>
</evidence>
<sequence>MRFTSLFVLASLAVSSFASTVADVQADIADISSKTTALDNSINAFANPGGTLTQALTIHNNAVALGSSLDHGTTDANAVAPLPISEADGRSILTNLEALEPTIDDALDGIIARKDAFVALPLGGIPALVKQDLTNLNASTSAFEAALIVNAPADLVAEATALKSRIDAKFASAIAAYAAF</sequence>
<dbReference type="GO" id="GO:0005576">
    <property type="term" value="C:extracellular region"/>
    <property type="evidence" value="ECO:0007669"/>
    <property type="project" value="TreeGrafter"/>
</dbReference>
<proteinExistence type="predicted"/>
<name>A0A9P3PM70_LYOSH</name>
<dbReference type="Pfam" id="PF12296">
    <property type="entry name" value="HsbA"/>
    <property type="match status" value="1"/>
</dbReference>
<keyword evidence="3" id="KW-1185">Reference proteome</keyword>
<evidence type="ECO:0000313" key="2">
    <source>
        <dbReference type="EMBL" id="GLB38902.1"/>
    </source>
</evidence>
<organism evidence="2 3">
    <name type="scientific">Lyophyllum shimeji</name>
    <name type="common">Hon-shimeji</name>
    <name type="synonym">Tricholoma shimeji</name>
    <dbReference type="NCBI Taxonomy" id="47721"/>
    <lineage>
        <taxon>Eukaryota</taxon>
        <taxon>Fungi</taxon>
        <taxon>Dikarya</taxon>
        <taxon>Basidiomycota</taxon>
        <taxon>Agaricomycotina</taxon>
        <taxon>Agaricomycetes</taxon>
        <taxon>Agaricomycetidae</taxon>
        <taxon>Agaricales</taxon>
        <taxon>Tricholomatineae</taxon>
        <taxon>Lyophyllaceae</taxon>
        <taxon>Lyophyllum</taxon>
    </lineage>
</organism>
<accession>A0A9P3PM70</accession>
<keyword evidence="1" id="KW-0732">Signal</keyword>
<feature type="chain" id="PRO_5040474814" evidence="1">
    <location>
        <begin position="19"/>
        <end position="180"/>
    </location>
</feature>
<comment type="caution">
    <text evidence="2">The sequence shown here is derived from an EMBL/GenBank/DDBJ whole genome shotgun (WGS) entry which is preliminary data.</text>
</comment>
<dbReference type="OrthoDB" id="3485059at2759"/>
<dbReference type="PANTHER" id="PTHR38123">
    <property type="entry name" value="CELL WALL SERINE-THREONINE-RICH GALACTOMANNOPROTEIN MP1 (AFU_ORTHOLOGUE AFUA_4G03240)"/>
    <property type="match status" value="1"/>
</dbReference>
<protein>
    <submittedName>
        <fullName evidence="2">Hydrophobic surface binding protein</fullName>
    </submittedName>
</protein>
<dbReference type="EMBL" id="BRPK01000006">
    <property type="protein sequence ID" value="GLB38902.1"/>
    <property type="molecule type" value="Genomic_DNA"/>
</dbReference>
<dbReference type="Gene3D" id="1.20.1280.140">
    <property type="match status" value="1"/>
</dbReference>
<dbReference type="InterPro" id="IPR021054">
    <property type="entry name" value="Cell_wall_mannoprotein_1"/>
</dbReference>
<feature type="signal peptide" evidence="1">
    <location>
        <begin position="1"/>
        <end position="18"/>
    </location>
</feature>
<dbReference type="Proteomes" id="UP001063166">
    <property type="component" value="Unassembled WGS sequence"/>
</dbReference>